<dbReference type="GO" id="GO:0004030">
    <property type="term" value="F:aldehyde dehydrogenase [NAD(P)+] activity"/>
    <property type="evidence" value="ECO:0007669"/>
    <property type="project" value="InterPro"/>
</dbReference>
<dbReference type="EMBL" id="FTMH01000026">
    <property type="protein sequence ID" value="SIQ70937.1"/>
    <property type="molecule type" value="Genomic_DNA"/>
</dbReference>
<dbReference type="InterPro" id="IPR015590">
    <property type="entry name" value="Aldehyde_DH_dom"/>
</dbReference>
<keyword evidence="2" id="KW-0521">NADP</keyword>
<dbReference type="CDD" id="cd07100">
    <property type="entry name" value="ALDH_SSADH1_GabD1"/>
    <property type="match status" value="1"/>
</dbReference>
<dbReference type="Pfam" id="PF00171">
    <property type="entry name" value="Aldedh"/>
    <property type="match status" value="1"/>
</dbReference>
<comment type="caution">
    <text evidence="5">The sequence shown here is derived from an EMBL/GenBank/DDBJ whole genome shotgun (WGS) entry which is preliminary data.</text>
</comment>
<evidence type="ECO:0000256" key="1">
    <source>
        <dbReference type="ARBA" id="ARBA00009986"/>
    </source>
</evidence>
<evidence type="ECO:0000256" key="2">
    <source>
        <dbReference type="ARBA" id="ARBA00022857"/>
    </source>
</evidence>
<accession>A0A9X8R6J6</accession>
<comment type="similarity">
    <text evidence="1">Belongs to the aldehyde dehydrogenase family.</text>
</comment>
<evidence type="ECO:0000259" key="4">
    <source>
        <dbReference type="Pfam" id="PF00171"/>
    </source>
</evidence>
<dbReference type="Gene3D" id="3.40.605.10">
    <property type="entry name" value="Aldehyde Dehydrogenase, Chain A, domain 1"/>
    <property type="match status" value="1"/>
</dbReference>
<dbReference type="InterPro" id="IPR016162">
    <property type="entry name" value="Ald_DH_N"/>
</dbReference>
<dbReference type="AlphaFoldDB" id="A0A9X8R6J6"/>
<gene>
    <name evidence="5" type="ORF">SAMN05421802_12620</name>
</gene>
<dbReference type="InterPro" id="IPR016161">
    <property type="entry name" value="Ald_DH/histidinol_DH"/>
</dbReference>
<name>A0A9X8R6J6_9CORY</name>
<dbReference type="PANTHER" id="PTHR43217">
    <property type="entry name" value="SUCCINATE SEMIALDEHYDE DEHYDROGENASE [NAD(P)+] SAD"/>
    <property type="match status" value="1"/>
</dbReference>
<dbReference type="FunFam" id="3.40.605.10:FF:000012">
    <property type="entry name" value="NAD-dependent succinate-semialdehyde dehydrogenase"/>
    <property type="match status" value="1"/>
</dbReference>
<dbReference type="InterPro" id="IPR016163">
    <property type="entry name" value="Ald_DH_C"/>
</dbReference>
<dbReference type="InterPro" id="IPR044148">
    <property type="entry name" value="ALDH_GabD1-like"/>
</dbReference>
<dbReference type="Gene3D" id="3.40.309.10">
    <property type="entry name" value="Aldehyde Dehydrogenase, Chain A, domain 2"/>
    <property type="match status" value="1"/>
</dbReference>
<keyword evidence="3" id="KW-0560">Oxidoreductase</keyword>
<proteinExistence type="inferred from homology"/>
<sequence length="467" mass="50641">MGRMSTKYRVQNPKNNEIVESFDFITDDELETALATANDTFKQWLEKSFEERAEVLRKVAKLFDEQRAELTRIIAEEMGKSVKEGDGEIDDVVEIFNYYADNGAEFGADEEIPNQRGGTSVMRKVPLGVILGIMPWNFPYYQVARFAAPALMAGNVVMVKHAEICPRSAAAIAKIFDEAGAPKGLYTNLYAKHSQVSTLINDDRVQGVSLTGSERAGRTIASQAGQALKKCVLELGGTDAYVVLDSSDVAKAAQTAWNKRIGNVGQACTSNKRMIVMEDIYDEFVQALVDLASSYSEGDPLNPGDGKEFYPLSSRDAAELLAQQLRLAVEEGANLRVGGEVTGKGAYITPAVITDIPVGSDSYYEEFFGPVAEVYKVSSEEEAIELANDSRYGLGGAVMSEDTERAKKVAAKVDTGMIHVNIPQARGAELPFGGVKASGLGRELGPLGMDEFVNKQRFYVAGSDSAV</sequence>
<evidence type="ECO:0000313" key="5">
    <source>
        <dbReference type="EMBL" id="SIQ70937.1"/>
    </source>
</evidence>
<feature type="domain" description="Aldehyde dehydrogenase" evidence="4">
    <location>
        <begin position="6"/>
        <end position="455"/>
    </location>
</feature>
<evidence type="ECO:0000313" key="6">
    <source>
        <dbReference type="Proteomes" id="UP000185547"/>
    </source>
</evidence>
<dbReference type="SUPFAM" id="SSF53720">
    <property type="entry name" value="ALDH-like"/>
    <property type="match status" value="1"/>
</dbReference>
<keyword evidence="6" id="KW-1185">Reference proteome</keyword>
<reference evidence="5 6" key="1">
    <citation type="submission" date="2017-01" db="EMBL/GenBank/DDBJ databases">
        <authorList>
            <person name="Varghese N."/>
            <person name="Submissions S."/>
        </authorList>
    </citation>
    <scope>NUCLEOTIDE SEQUENCE [LARGE SCALE GENOMIC DNA]</scope>
    <source>
        <strain evidence="5 6">DSM 44280</strain>
    </source>
</reference>
<evidence type="ECO:0000256" key="3">
    <source>
        <dbReference type="ARBA" id="ARBA00023002"/>
    </source>
</evidence>
<dbReference type="InterPro" id="IPR047110">
    <property type="entry name" value="GABD/Sad-like"/>
</dbReference>
<dbReference type="PANTHER" id="PTHR43217:SF2">
    <property type="entry name" value="SUCCINATE-SEMIALDEHYDE DEHYDROGENASE [NADP(+)]"/>
    <property type="match status" value="1"/>
</dbReference>
<dbReference type="Proteomes" id="UP000185547">
    <property type="component" value="Unassembled WGS sequence"/>
</dbReference>
<organism evidence="5 6">
    <name type="scientific">Corynebacterium afermentans</name>
    <dbReference type="NCBI Taxonomy" id="38286"/>
    <lineage>
        <taxon>Bacteria</taxon>
        <taxon>Bacillati</taxon>
        <taxon>Actinomycetota</taxon>
        <taxon>Actinomycetes</taxon>
        <taxon>Mycobacteriales</taxon>
        <taxon>Corynebacteriaceae</taxon>
        <taxon>Corynebacterium</taxon>
    </lineage>
</organism>
<protein>
    <submittedName>
        <fullName evidence="5">Succinate-semialdehyde dehydrogenase / glutarate-semialdehyde dehydrogenase</fullName>
    </submittedName>
</protein>
<dbReference type="GO" id="GO:0004777">
    <property type="term" value="F:succinate-semialdehyde dehydrogenase (NAD+) activity"/>
    <property type="evidence" value="ECO:0007669"/>
    <property type="project" value="TreeGrafter"/>
</dbReference>